<name>B0DM52_LACBS</name>
<feature type="region of interest" description="Disordered" evidence="1">
    <location>
        <begin position="1"/>
        <end position="23"/>
    </location>
</feature>
<keyword evidence="4" id="KW-1185">Reference proteome</keyword>
<keyword evidence="2" id="KW-0472">Membrane</keyword>
<feature type="compositionally biased region" description="Basic and acidic residues" evidence="1">
    <location>
        <begin position="1"/>
        <end position="11"/>
    </location>
</feature>
<organism evidence="4">
    <name type="scientific">Laccaria bicolor (strain S238N-H82 / ATCC MYA-4686)</name>
    <name type="common">Bicoloured deceiver</name>
    <name type="synonym">Laccaria laccata var. bicolor</name>
    <dbReference type="NCBI Taxonomy" id="486041"/>
    <lineage>
        <taxon>Eukaryota</taxon>
        <taxon>Fungi</taxon>
        <taxon>Dikarya</taxon>
        <taxon>Basidiomycota</taxon>
        <taxon>Agaricomycotina</taxon>
        <taxon>Agaricomycetes</taxon>
        <taxon>Agaricomycetidae</taxon>
        <taxon>Agaricales</taxon>
        <taxon>Agaricineae</taxon>
        <taxon>Hydnangiaceae</taxon>
        <taxon>Laccaria</taxon>
    </lineage>
</organism>
<dbReference type="HOGENOM" id="CLU_528998_0_0_1"/>
<dbReference type="EMBL" id="DS547118">
    <property type="protein sequence ID" value="EDR04412.1"/>
    <property type="molecule type" value="Genomic_DNA"/>
</dbReference>
<evidence type="ECO:0000256" key="1">
    <source>
        <dbReference type="SAM" id="MobiDB-lite"/>
    </source>
</evidence>
<dbReference type="Proteomes" id="UP000001194">
    <property type="component" value="Unassembled WGS sequence"/>
</dbReference>
<keyword evidence="2" id="KW-0812">Transmembrane</keyword>
<feature type="region of interest" description="Disordered" evidence="1">
    <location>
        <begin position="339"/>
        <end position="376"/>
    </location>
</feature>
<dbReference type="GeneID" id="6080655"/>
<feature type="compositionally biased region" description="Basic and acidic residues" evidence="1">
    <location>
        <begin position="55"/>
        <end position="64"/>
    </location>
</feature>
<feature type="region of interest" description="Disordered" evidence="1">
    <location>
        <begin position="49"/>
        <end position="82"/>
    </location>
</feature>
<evidence type="ECO:0000313" key="3">
    <source>
        <dbReference type="EMBL" id="EDR04412.1"/>
    </source>
</evidence>
<feature type="compositionally biased region" description="Polar residues" evidence="1">
    <location>
        <begin position="65"/>
        <end position="78"/>
    </location>
</feature>
<dbReference type="KEGG" id="lbc:LACBIDRAFT_330692"/>
<feature type="transmembrane region" description="Helical" evidence="2">
    <location>
        <begin position="427"/>
        <end position="446"/>
    </location>
</feature>
<feature type="compositionally biased region" description="Acidic residues" evidence="1">
    <location>
        <begin position="350"/>
        <end position="361"/>
    </location>
</feature>
<keyword evidence="2" id="KW-1133">Transmembrane helix</keyword>
<dbReference type="InParanoid" id="B0DM52"/>
<gene>
    <name evidence="3" type="ORF">LACBIDRAFT_330692</name>
</gene>
<feature type="transmembrane region" description="Helical" evidence="2">
    <location>
        <begin position="452"/>
        <end position="470"/>
    </location>
</feature>
<proteinExistence type="predicted"/>
<feature type="compositionally biased region" description="Basic residues" evidence="1">
    <location>
        <begin position="365"/>
        <end position="376"/>
    </location>
</feature>
<evidence type="ECO:0000313" key="4">
    <source>
        <dbReference type="Proteomes" id="UP000001194"/>
    </source>
</evidence>
<evidence type="ECO:0000256" key="2">
    <source>
        <dbReference type="SAM" id="Phobius"/>
    </source>
</evidence>
<reference evidence="3 4" key="1">
    <citation type="journal article" date="2008" name="Nature">
        <title>The genome of Laccaria bicolor provides insights into mycorrhizal symbiosis.</title>
        <authorList>
            <person name="Martin F."/>
            <person name="Aerts A."/>
            <person name="Ahren D."/>
            <person name="Brun A."/>
            <person name="Danchin E.G.J."/>
            <person name="Duchaussoy F."/>
            <person name="Gibon J."/>
            <person name="Kohler A."/>
            <person name="Lindquist E."/>
            <person name="Pereda V."/>
            <person name="Salamov A."/>
            <person name="Shapiro H.J."/>
            <person name="Wuyts J."/>
            <person name="Blaudez D."/>
            <person name="Buee M."/>
            <person name="Brokstein P."/>
            <person name="Canbaeck B."/>
            <person name="Cohen D."/>
            <person name="Courty P.E."/>
            <person name="Coutinho P.M."/>
            <person name="Delaruelle C."/>
            <person name="Detter J.C."/>
            <person name="Deveau A."/>
            <person name="DiFazio S."/>
            <person name="Duplessis S."/>
            <person name="Fraissinet-Tachet L."/>
            <person name="Lucic E."/>
            <person name="Frey-Klett P."/>
            <person name="Fourrey C."/>
            <person name="Feussner I."/>
            <person name="Gay G."/>
            <person name="Grimwood J."/>
            <person name="Hoegger P.J."/>
            <person name="Jain P."/>
            <person name="Kilaru S."/>
            <person name="Labbe J."/>
            <person name="Lin Y.C."/>
            <person name="Legue V."/>
            <person name="Le Tacon F."/>
            <person name="Marmeisse R."/>
            <person name="Melayah D."/>
            <person name="Montanini B."/>
            <person name="Muratet M."/>
            <person name="Nehls U."/>
            <person name="Niculita-Hirzel H."/>
            <person name="Oudot-Le Secq M.P."/>
            <person name="Peter M."/>
            <person name="Quesneville H."/>
            <person name="Rajashekar B."/>
            <person name="Reich M."/>
            <person name="Rouhier N."/>
            <person name="Schmutz J."/>
            <person name="Yin T."/>
            <person name="Chalot M."/>
            <person name="Henrissat B."/>
            <person name="Kuees U."/>
            <person name="Lucas S."/>
            <person name="Van de Peer Y."/>
            <person name="Podila G.K."/>
            <person name="Polle A."/>
            <person name="Pukkila P.J."/>
            <person name="Richardson P.M."/>
            <person name="Rouze P."/>
            <person name="Sanders I.R."/>
            <person name="Stajich J.E."/>
            <person name="Tunlid A."/>
            <person name="Tuskan G."/>
            <person name="Grigoriev I.V."/>
        </authorList>
    </citation>
    <scope>NUCLEOTIDE SEQUENCE [LARGE SCALE GENOMIC DNA]</scope>
    <source>
        <strain evidence="4">S238N-H82 / ATCC MYA-4686</strain>
    </source>
</reference>
<protein>
    <submittedName>
        <fullName evidence="3">Predicted protein</fullName>
    </submittedName>
</protein>
<dbReference type="RefSeq" id="XP_001884931.1">
    <property type="nucleotide sequence ID" value="XM_001884896.1"/>
</dbReference>
<dbReference type="AlphaFoldDB" id="B0DM52"/>
<accession>B0DM52</accession>
<sequence length="515" mass="57072">MSQPRRERPRELGPYPRSRVDVSQRQVLHNQRLRLFEEVNPWRFATTSTVDAEDADRTSDRTVRGESSPTPSASSTGEEVQPGPAMLEANQVAQIWHLRSSTSIGGGQTDNAVIFVPASMPLLVSYDSAEESDQDAIDDTHMEGQSNTTSVDPSIPVHLASTSSGDTAMDDQTDNYSYVNHQYLDEEDEGENILPHSTPLVFYESLDESEHDTVDGLIAEGQSSISDVSHFEDDTAMVDSIATESINRGPLSFRVAETKTTMEKLETGNKIPTQAKIDLAGLQALNLSRRTIKCMPILSNRKTKAASYADVLSLTNCVQELSHGINTTNELLRGSNIDRFRHSNAPGAGEEGDDGHDGDDEGLMRPRRTTNVRLRGLPRRRGARKNNFAREVRLHTNVTGGYHFYDKTKAIACRAVYSMPLSYLMEYWMLSLSGVFIASFIFNGILDAFIEYWMLSLSGVFIASFIINATTKCPLFETTKCPLFETTKCPLFETTKCPLFSLQNVVIGDMIEGLG</sequence>